<evidence type="ECO:0000256" key="1">
    <source>
        <dbReference type="ARBA" id="ARBA00002637"/>
    </source>
</evidence>
<evidence type="ECO:0000256" key="7">
    <source>
        <dbReference type="ARBA" id="ARBA00022704"/>
    </source>
</evidence>
<feature type="region of interest" description="Disordered" evidence="12">
    <location>
        <begin position="174"/>
        <end position="264"/>
    </location>
</feature>
<evidence type="ECO:0000256" key="4">
    <source>
        <dbReference type="ARBA" id="ARBA00022499"/>
    </source>
</evidence>
<evidence type="ECO:0000313" key="13">
    <source>
        <dbReference type="Ensembl" id="ENSECRP00000010688.1"/>
    </source>
</evidence>
<feature type="compositionally biased region" description="Basic and acidic residues" evidence="12">
    <location>
        <begin position="176"/>
        <end position="186"/>
    </location>
</feature>
<dbReference type="AlphaFoldDB" id="A0A8C4S2W0"/>
<keyword evidence="8" id="KW-0677">Repeat</keyword>
<feature type="region of interest" description="Disordered" evidence="12">
    <location>
        <begin position="302"/>
        <end position="986"/>
    </location>
</feature>
<proteinExistence type="inferred from homology"/>
<dbReference type="PANTHER" id="PTHR10077">
    <property type="entry name" value="CALPASTATIN"/>
    <property type="match status" value="1"/>
</dbReference>
<keyword evidence="10" id="KW-0007">Acetylation</keyword>
<feature type="compositionally biased region" description="Basic and acidic residues" evidence="12">
    <location>
        <begin position="15"/>
        <end position="26"/>
    </location>
</feature>
<keyword evidence="7" id="KW-0789">Thiol protease inhibitor</keyword>
<feature type="compositionally biased region" description="Polar residues" evidence="12">
    <location>
        <begin position="694"/>
        <end position="709"/>
    </location>
</feature>
<feature type="compositionally biased region" description="Low complexity" evidence="12">
    <location>
        <begin position="92"/>
        <end position="106"/>
    </location>
</feature>
<dbReference type="Ensembl" id="ENSECRT00000010865.1">
    <property type="protein sequence ID" value="ENSECRP00000010688.1"/>
    <property type="gene ID" value="ENSECRG00000007112.1"/>
</dbReference>
<feature type="compositionally biased region" description="Basic and acidic residues" evidence="12">
    <location>
        <begin position="350"/>
        <end position="370"/>
    </location>
</feature>
<feature type="compositionally biased region" description="Basic and acidic residues" evidence="12">
    <location>
        <begin position="876"/>
        <end position="888"/>
    </location>
</feature>
<evidence type="ECO:0000256" key="10">
    <source>
        <dbReference type="ARBA" id="ARBA00022990"/>
    </source>
</evidence>
<sequence length="986" mass="98808">MPNKGKHNRNKKPKTHGDTKAAEDSKGATPAAAAESQPKSSSTTAGSKASSMKPADSKDSTKQAAVKTAQSTKPADPASKAAADVKPKEAASAKQASTKSAAATEKPAPPTGGTSKAKGDPAKPAGTAKPAEQKPAQSTSTAAKATATAAGTATVAAAGAATVAAAGTATVAAAKEGAEAKKHEADSALDALAGSLAPQDVPAPKTPKYTGPEVNEKKVTSTKGVRLGDRDDTIPPEYRFKDDGQVPPKLTEKKPEVPKTPVDEKAAIDAFLDFDETPLPKVDSSASNVQAAGPDVITAQSAGLSHAAAPPANTKAKEDQGMSLAALDALGDSLGVPDTKPEPPQPLPKDIVKDKLTATHVDKLGERDDTLPPGYRFPADKDKKNDGAKPAEGPKTPVDQNAAIDALDFDSPTVQPAVSPIQQSAGTPSVKSTAAPTQQSATAPDIKSTAAPTQQSAAAPAVKSTAAPTQQSAAAPAVKSTAAPTQQSAAAPAVKSTAAPTQQSAAAPAVKSTAAPTQQSATAPAVKSTAAPTQQSAAAPAVKSTAAPTQQSAVAPDVKSTTAAPIQQSAAAPAVKSSAAPTQQSAAAPDVKSTAAPTQQSAAAPAVKTPAAPTLQSPAAPAVKSPAAPTQQSAAAPAVKSPAAPTQQSPAAPAVKSPAAPSQQPAAAPTQQSAAPSAQKSEAPTPDKAKTPAGPTSAQGQPAHQSSMDSAMDALSGSLLPIGPTPTAKPEPVVDKVKEKATSKHVDKLGERDDTIPPEYRFEDKDKKGSTPAPQQPKTPVDPSAAIDALAGDFELCSESSTVQSSAAPTLQSSAAPTLKSAAAPTLQSAAGKPPQDSKQMSAGTDSALDALSGTLMPDIPAPEPKPVPPSAVVKENIKEKHIPKLGDNENTIPPEYRMKLEKGSEGGSKEEDKPKTPKQIAKEQNSAIDALAEGFDSQPPEKVEDKKDAAGSASNSALSTKSPEKDPKATKTKEQQVDPKKTGKS</sequence>
<feature type="compositionally biased region" description="Basic and acidic residues" evidence="12">
    <location>
        <begin position="897"/>
        <end position="916"/>
    </location>
</feature>
<protein>
    <recommendedName>
        <fullName evidence="3">Calpastatin</fullName>
    </recommendedName>
    <alternativeName>
        <fullName evidence="11">Calpain inhibitor</fullName>
    </alternativeName>
</protein>
<feature type="compositionally biased region" description="Basic and acidic residues" evidence="12">
    <location>
        <begin position="226"/>
        <end position="264"/>
    </location>
</feature>
<comment type="similarity">
    <text evidence="2">Belongs to the protease inhibitor I27 (calpastatin) family.</text>
</comment>
<feature type="compositionally biased region" description="Low complexity" evidence="12">
    <location>
        <begin position="141"/>
        <end position="154"/>
    </location>
</feature>
<dbReference type="GO" id="GO:0010859">
    <property type="term" value="F:calcium-dependent cysteine-type endopeptidase inhibitor activity"/>
    <property type="evidence" value="ECO:0007669"/>
    <property type="project" value="TreeGrafter"/>
</dbReference>
<evidence type="ECO:0000256" key="2">
    <source>
        <dbReference type="ARBA" id="ARBA00009487"/>
    </source>
</evidence>
<feature type="compositionally biased region" description="Basic and acidic residues" evidence="12">
    <location>
        <begin position="732"/>
        <end position="769"/>
    </location>
</feature>
<evidence type="ECO:0000256" key="9">
    <source>
        <dbReference type="ARBA" id="ARBA00022843"/>
    </source>
</evidence>
<accession>A0A8C4S2W0</accession>
<keyword evidence="4" id="KW-1017">Isopeptide bond</keyword>
<feature type="compositionally biased region" description="Low complexity" evidence="12">
    <location>
        <begin position="188"/>
        <end position="197"/>
    </location>
</feature>
<name>A0A8C4S2W0_ERPCA</name>
<gene>
    <name evidence="13" type="primary">LOC114654913</name>
</gene>
<reference evidence="13" key="1">
    <citation type="submission" date="2021-06" db="EMBL/GenBank/DDBJ databases">
        <authorList>
            <consortium name="Wellcome Sanger Institute Data Sharing"/>
        </authorList>
    </citation>
    <scope>NUCLEOTIDE SEQUENCE [LARGE SCALE GENOMIC DNA]</scope>
</reference>
<evidence type="ECO:0000256" key="11">
    <source>
        <dbReference type="ARBA" id="ARBA00033013"/>
    </source>
</evidence>
<keyword evidence="6" id="KW-0646">Protease inhibitor</keyword>
<evidence type="ECO:0000256" key="12">
    <source>
        <dbReference type="SAM" id="MobiDB-lite"/>
    </source>
</evidence>
<feature type="compositionally biased region" description="Low complexity" evidence="12">
    <location>
        <begin position="73"/>
        <end position="82"/>
    </location>
</feature>
<evidence type="ECO:0000256" key="5">
    <source>
        <dbReference type="ARBA" id="ARBA00022553"/>
    </source>
</evidence>
<feature type="compositionally biased region" description="Basic and acidic residues" evidence="12">
    <location>
        <begin position="940"/>
        <end position="950"/>
    </location>
</feature>
<evidence type="ECO:0000256" key="6">
    <source>
        <dbReference type="ARBA" id="ARBA00022690"/>
    </source>
</evidence>
<dbReference type="PANTHER" id="PTHR10077:SF0">
    <property type="entry name" value="CALPASTATIN"/>
    <property type="match status" value="1"/>
</dbReference>
<organism evidence="13 14">
    <name type="scientific">Erpetoichthys calabaricus</name>
    <name type="common">Rope fish</name>
    <name type="synonym">Calamoichthys calabaricus</name>
    <dbReference type="NCBI Taxonomy" id="27687"/>
    <lineage>
        <taxon>Eukaryota</taxon>
        <taxon>Metazoa</taxon>
        <taxon>Chordata</taxon>
        <taxon>Craniata</taxon>
        <taxon>Vertebrata</taxon>
        <taxon>Euteleostomi</taxon>
        <taxon>Actinopterygii</taxon>
        <taxon>Polypteriformes</taxon>
        <taxon>Polypteridae</taxon>
        <taxon>Erpetoichthys</taxon>
    </lineage>
</organism>
<feature type="compositionally biased region" description="Basic and acidic residues" evidence="12">
    <location>
        <begin position="378"/>
        <end position="389"/>
    </location>
</feature>
<feature type="compositionally biased region" description="Low complexity" evidence="12">
    <location>
        <begin position="39"/>
        <end position="51"/>
    </location>
</feature>
<dbReference type="Proteomes" id="UP000694620">
    <property type="component" value="Chromosome 7"/>
</dbReference>
<evidence type="ECO:0000313" key="14">
    <source>
        <dbReference type="Proteomes" id="UP000694620"/>
    </source>
</evidence>
<comment type="function">
    <text evidence="1">Specific inhibition of calpain (calcium-dependent cysteine protease). Plays a key role in postmortem tenderization of meat and have been proposed to be involved in muscle protein degradation in living tissue.</text>
</comment>
<feature type="compositionally biased region" description="Pro residues" evidence="12">
    <location>
        <begin position="860"/>
        <end position="870"/>
    </location>
</feature>
<reference evidence="13" key="3">
    <citation type="submission" date="2025-09" db="UniProtKB">
        <authorList>
            <consortium name="Ensembl"/>
        </authorList>
    </citation>
    <scope>IDENTIFICATION</scope>
</reference>
<dbReference type="InterPro" id="IPR001259">
    <property type="entry name" value="Prot_inh_calpain"/>
</dbReference>
<dbReference type="Pfam" id="PF00748">
    <property type="entry name" value="Calpain_inhib"/>
    <property type="match status" value="4"/>
</dbReference>
<keyword evidence="9" id="KW-0832">Ubl conjugation</keyword>
<evidence type="ECO:0000256" key="8">
    <source>
        <dbReference type="ARBA" id="ARBA00022737"/>
    </source>
</evidence>
<dbReference type="InterPro" id="IPR026998">
    <property type="entry name" value="Calpastatin"/>
</dbReference>
<keyword evidence="5" id="KW-0597">Phosphoprotein</keyword>
<feature type="region of interest" description="Disordered" evidence="12">
    <location>
        <begin position="1"/>
        <end position="154"/>
    </location>
</feature>
<feature type="compositionally biased region" description="Basic residues" evidence="12">
    <location>
        <begin position="1"/>
        <end position="14"/>
    </location>
</feature>
<feature type="compositionally biased region" description="Low complexity" evidence="12">
    <location>
        <begin position="432"/>
        <end position="549"/>
    </location>
</feature>
<dbReference type="GO" id="GO:0005737">
    <property type="term" value="C:cytoplasm"/>
    <property type="evidence" value="ECO:0007669"/>
    <property type="project" value="TreeGrafter"/>
</dbReference>
<feature type="compositionally biased region" description="Low complexity" evidence="12">
    <location>
        <begin position="323"/>
        <end position="335"/>
    </location>
</feature>
<dbReference type="GeneTree" id="ENSGT00390000002993"/>
<feature type="compositionally biased region" description="Polar residues" evidence="12">
    <location>
        <begin position="798"/>
        <end position="816"/>
    </location>
</feature>
<keyword evidence="14" id="KW-1185">Reference proteome</keyword>
<feature type="compositionally biased region" description="Polar residues" evidence="12">
    <location>
        <begin position="412"/>
        <end position="431"/>
    </location>
</feature>
<feature type="compositionally biased region" description="Polar residues" evidence="12">
    <location>
        <begin position="953"/>
        <end position="962"/>
    </location>
</feature>
<feature type="compositionally biased region" description="Low complexity" evidence="12">
    <location>
        <begin position="560"/>
        <end position="684"/>
    </location>
</feature>
<reference evidence="13" key="2">
    <citation type="submission" date="2025-08" db="UniProtKB">
        <authorList>
            <consortium name="Ensembl"/>
        </authorList>
    </citation>
    <scope>IDENTIFICATION</scope>
</reference>
<evidence type="ECO:0000256" key="3">
    <source>
        <dbReference type="ARBA" id="ARBA00017619"/>
    </source>
</evidence>
<feature type="compositionally biased region" description="Basic and acidic residues" evidence="12">
    <location>
        <begin position="963"/>
        <end position="986"/>
    </location>
</feature>